<sequence length="112" mass="12318">MDGRQSLLVAFNSANDQDFPFVFNDTLPTSLPAGKTVTAYIYAAQGTDVQATLFVMDQNWKWYGGSFVTLPSGTWYRLSYTIPATMPGSARTLGVQLYGVQATIYIDAVTWS</sequence>
<evidence type="ECO:0000313" key="2">
    <source>
        <dbReference type="Proteomes" id="UP000612362"/>
    </source>
</evidence>
<proteinExistence type="predicted"/>
<name>A0A8J3MT32_9CHLR</name>
<keyword evidence="2" id="KW-1185">Reference proteome</keyword>
<comment type="caution">
    <text evidence="1">The sequence shown here is derived from an EMBL/GenBank/DDBJ whole genome shotgun (WGS) entry which is preliminary data.</text>
</comment>
<reference evidence="1" key="1">
    <citation type="submission" date="2020-10" db="EMBL/GenBank/DDBJ databases">
        <title>Taxonomic study of unclassified bacteria belonging to the class Ktedonobacteria.</title>
        <authorList>
            <person name="Yabe S."/>
            <person name="Wang C.M."/>
            <person name="Zheng Y."/>
            <person name="Sakai Y."/>
            <person name="Cavaletti L."/>
            <person name="Monciardini P."/>
            <person name="Donadio S."/>
        </authorList>
    </citation>
    <scope>NUCLEOTIDE SEQUENCE</scope>
    <source>
        <strain evidence="1">SOSP1-1</strain>
    </source>
</reference>
<gene>
    <name evidence="1" type="ORF">KSX_59350</name>
</gene>
<dbReference type="AlphaFoldDB" id="A0A8J3MT32"/>
<dbReference type="EMBL" id="BNJF01000003">
    <property type="protein sequence ID" value="GHO47772.1"/>
    <property type="molecule type" value="Genomic_DNA"/>
</dbReference>
<protein>
    <submittedName>
        <fullName evidence="1">Uncharacterized protein</fullName>
    </submittedName>
</protein>
<dbReference type="Proteomes" id="UP000612362">
    <property type="component" value="Unassembled WGS sequence"/>
</dbReference>
<organism evidence="1 2">
    <name type="scientific">Ktedonospora formicarum</name>
    <dbReference type="NCBI Taxonomy" id="2778364"/>
    <lineage>
        <taxon>Bacteria</taxon>
        <taxon>Bacillati</taxon>
        <taxon>Chloroflexota</taxon>
        <taxon>Ktedonobacteria</taxon>
        <taxon>Ktedonobacterales</taxon>
        <taxon>Ktedonobacteraceae</taxon>
        <taxon>Ktedonospora</taxon>
    </lineage>
</organism>
<evidence type="ECO:0000313" key="1">
    <source>
        <dbReference type="EMBL" id="GHO47772.1"/>
    </source>
</evidence>
<accession>A0A8J3MT32</accession>
<dbReference type="Gene3D" id="2.60.120.260">
    <property type="entry name" value="Galactose-binding domain-like"/>
    <property type="match status" value="1"/>
</dbReference>